<dbReference type="EMBL" id="JAAKZI010000062">
    <property type="protein sequence ID" value="NGN85576.1"/>
    <property type="molecule type" value="Genomic_DNA"/>
</dbReference>
<feature type="compositionally biased region" description="Low complexity" evidence="1">
    <location>
        <begin position="116"/>
        <end position="128"/>
    </location>
</feature>
<gene>
    <name evidence="3" type="ORF">G6N77_19225</name>
</gene>
<name>A0ABX0DG82_9MICC</name>
<feature type="compositionally biased region" description="Low complexity" evidence="1">
    <location>
        <begin position="135"/>
        <end position="146"/>
    </location>
</feature>
<proteinExistence type="predicted"/>
<feature type="region of interest" description="Disordered" evidence="1">
    <location>
        <begin position="91"/>
        <end position="152"/>
    </location>
</feature>
<dbReference type="Pfam" id="PF22058">
    <property type="entry name" value="X25_BaPul_like"/>
    <property type="match status" value="1"/>
</dbReference>
<dbReference type="InterPro" id="IPR014756">
    <property type="entry name" value="Ig_E-set"/>
</dbReference>
<dbReference type="InterPro" id="IPR054409">
    <property type="entry name" value="X25_BaPul-like"/>
</dbReference>
<accession>A0ABX0DG82</accession>
<comment type="caution">
    <text evidence="3">The sequence shown here is derived from an EMBL/GenBank/DDBJ whole genome shotgun (WGS) entry which is preliminary data.</text>
</comment>
<dbReference type="GO" id="GO:0016798">
    <property type="term" value="F:hydrolase activity, acting on glycosyl bonds"/>
    <property type="evidence" value="ECO:0007669"/>
    <property type="project" value="UniProtKB-KW"/>
</dbReference>
<evidence type="ECO:0000313" key="4">
    <source>
        <dbReference type="Proteomes" id="UP000479226"/>
    </source>
</evidence>
<keyword evidence="4" id="KW-1185">Reference proteome</keyword>
<protein>
    <submittedName>
        <fullName evidence="3">Glycosidase</fullName>
    </submittedName>
</protein>
<keyword evidence="3" id="KW-0326">Glycosidase</keyword>
<dbReference type="InterPro" id="IPR013783">
    <property type="entry name" value="Ig-like_fold"/>
</dbReference>
<reference evidence="3 4" key="1">
    <citation type="submission" date="2020-02" db="EMBL/GenBank/DDBJ databases">
        <title>Genome sequence of the type strain DSM 27180 of Arthrobacter silviterrae.</title>
        <authorList>
            <person name="Gao J."/>
            <person name="Sun J."/>
        </authorList>
    </citation>
    <scope>NUCLEOTIDE SEQUENCE [LARGE SCALE GENOMIC DNA]</scope>
    <source>
        <strain evidence="3 4">DSM 27180</strain>
    </source>
</reference>
<evidence type="ECO:0000313" key="3">
    <source>
        <dbReference type="EMBL" id="NGN85576.1"/>
    </source>
</evidence>
<dbReference type="CDD" id="cd12962">
    <property type="entry name" value="X25_BaPul_like"/>
    <property type="match status" value="1"/>
</dbReference>
<dbReference type="SUPFAM" id="SSF81296">
    <property type="entry name" value="E set domains"/>
    <property type="match status" value="1"/>
</dbReference>
<dbReference type="Gene3D" id="2.60.40.10">
    <property type="entry name" value="Immunoglobulins"/>
    <property type="match status" value="1"/>
</dbReference>
<evidence type="ECO:0000256" key="1">
    <source>
        <dbReference type="SAM" id="MobiDB-lite"/>
    </source>
</evidence>
<organism evidence="3 4">
    <name type="scientific">Arthrobacter silviterrae</name>
    <dbReference type="NCBI Taxonomy" id="2026658"/>
    <lineage>
        <taxon>Bacteria</taxon>
        <taxon>Bacillati</taxon>
        <taxon>Actinomycetota</taxon>
        <taxon>Actinomycetes</taxon>
        <taxon>Micrococcales</taxon>
        <taxon>Micrococcaceae</taxon>
        <taxon>Arthrobacter</taxon>
    </lineage>
</organism>
<evidence type="ECO:0000259" key="2">
    <source>
        <dbReference type="Pfam" id="PF22058"/>
    </source>
</evidence>
<sequence length="246" mass="25759">MAAGSWEDQKPNGGEVLAEAVARIPFTKDESELLSGGIPRGHKNLTKATAELVKAGWMTKGRSGWEITEDGLKATVAFKTVDALTAALADGTPVPAHTPLPSKPVAKKAAARKPPAKAAATKKAPAKAAPRKTAAKAPAEASAVEPQDQPDSVALAGDFGTVLGALDDWDPSHSSVQMKLDAKRGTWKLTADLPAGKYSYKAVVNGSWDENYGAFGLLDGANHEFEHAGGEVTFHYDHATKDVLRG</sequence>
<dbReference type="Proteomes" id="UP000479226">
    <property type="component" value="Unassembled WGS sequence"/>
</dbReference>
<feature type="domain" description="Amylopullulanase X25" evidence="2">
    <location>
        <begin position="153"/>
        <end position="242"/>
    </location>
</feature>
<keyword evidence="3" id="KW-0378">Hydrolase</keyword>
<feature type="compositionally biased region" description="Basic residues" evidence="1">
    <location>
        <begin position="105"/>
        <end position="115"/>
    </location>
</feature>